<dbReference type="PANTHER" id="PTHR43384:SF7">
    <property type="entry name" value="CARBON-MONOXIDE DEHYDROGENASE ACCESSORY PROTEIN"/>
    <property type="match status" value="1"/>
</dbReference>
<name>A0A2H0M032_9BACT</name>
<dbReference type="PIRSF" id="PIRSF005647">
    <property type="entry name" value="CooC"/>
    <property type="match status" value="1"/>
</dbReference>
<dbReference type="InterPro" id="IPR027417">
    <property type="entry name" value="P-loop_NTPase"/>
</dbReference>
<protein>
    <submittedName>
        <fullName evidence="2">Carbon monoxide dehydrogenase</fullName>
    </submittedName>
</protein>
<dbReference type="InterPro" id="IPR050625">
    <property type="entry name" value="ParA/MinD_ATPase"/>
</dbReference>
<evidence type="ECO:0000313" key="2">
    <source>
        <dbReference type="EMBL" id="PIQ89996.1"/>
    </source>
</evidence>
<feature type="domain" description="AAA" evidence="1">
    <location>
        <begin position="5"/>
        <end position="182"/>
    </location>
</feature>
<dbReference type="GO" id="GO:0009898">
    <property type="term" value="C:cytoplasmic side of plasma membrane"/>
    <property type="evidence" value="ECO:0007669"/>
    <property type="project" value="TreeGrafter"/>
</dbReference>
<sequence length="260" mass="28724">MNYTIAVAGKGGTGKTTIAGLIIRYLKEIEKGSVLAIDADPNANLGQVLGIEPKENIGALIDEVSRNIDKIPAGMTKERYIEYQVQSAIEESDGLDILAMGRPEGPGCYCFANNVLRGIISKIAGDYKFVIIDNEAGLEHLSRRTTRKADYLLIVSDQTRVGLKSAARIYELVKELKIEIKEFILVVNRSLDKENNPPDEWKNISMNFDRVETIPYDEKILDSATLGEPLMKLEKTSGALQAVFKIMDKIIGGKHAARIN</sequence>
<comment type="caution">
    <text evidence="2">The sequence shown here is derived from an EMBL/GenBank/DDBJ whole genome shotgun (WGS) entry which is preliminary data.</text>
</comment>
<dbReference type="GO" id="GO:0016887">
    <property type="term" value="F:ATP hydrolysis activity"/>
    <property type="evidence" value="ECO:0007669"/>
    <property type="project" value="TreeGrafter"/>
</dbReference>
<organism evidence="2 3">
    <name type="scientific">Candidatus Ghiorseimicrobium undicola</name>
    <dbReference type="NCBI Taxonomy" id="1974746"/>
    <lineage>
        <taxon>Bacteria</taxon>
        <taxon>Pseudomonadati</taxon>
        <taxon>Candidatus Omnitrophota</taxon>
        <taxon>Candidatus Ghiorseimicrobium</taxon>
    </lineage>
</organism>
<evidence type="ECO:0000313" key="3">
    <source>
        <dbReference type="Proteomes" id="UP000229641"/>
    </source>
</evidence>
<dbReference type="InterPro" id="IPR014433">
    <property type="entry name" value="CooC"/>
</dbReference>
<gene>
    <name evidence="2" type="ORF">COV72_00345</name>
</gene>
<proteinExistence type="predicted"/>
<dbReference type="PANTHER" id="PTHR43384">
    <property type="entry name" value="SEPTUM SITE-DETERMINING PROTEIN MIND HOMOLOG, CHLOROPLASTIC-RELATED"/>
    <property type="match status" value="1"/>
</dbReference>
<dbReference type="SUPFAM" id="SSF52540">
    <property type="entry name" value="P-loop containing nucleoside triphosphate hydrolases"/>
    <property type="match status" value="1"/>
</dbReference>
<evidence type="ECO:0000259" key="1">
    <source>
        <dbReference type="Pfam" id="PF13614"/>
    </source>
</evidence>
<dbReference type="AlphaFoldDB" id="A0A2H0M032"/>
<dbReference type="GO" id="GO:0005829">
    <property type="term" value="C:cytosol"/>
    <property type="evidence" value="ECO:0007669"/>
    <property type="project" value="TreeGrafter"/>
</dbReference>
<reference evidence="2 3" key="1">
    <citation type="submission" date="2017-09" db="EMBL/GenBank/DDBJ databases">
        <title>Depth-based differentiation of microbial function through sediment-hosted aquifers and enrichment of novel symbionts in the deep terrestrial subsurface.</title>
        <authorList>
            <person name="Probst A.J."/>
            <person name="Ladd B."/>
            <person name="Jarett J.K."/>
            <person name="Geller-Mcgrath D.E."/>
            <person name="Sieber C.M."/>
            <person name="Emerson J.B."/>
            <person name="Anantharaman K."/>
            <person name="Thomas B.C."/>
            <person name="Malmstrom R."/>
            <person name="Stieglmeier M."/>
            <person name="Klingl A."/>
            <person name="Woyke T."/>
            <person name="Ryan C.M."/>
            <person name="Banfield J.F."/>
        </authorList>
    </citation>
    <scope>NUCLEOTIDE SEQUENCE [LARGE SCALE GENOMIC DNA]</scope>
    <source>
        <strain evidence="2">CG11_big_fil_rev_8_21_14_0_20_42_13</strain>
    </source>
</reference>
<dbReference type="Gene3D" id="3.40.50.300">
    <property type="entry name" value="P-loop containing nucleotide triphosphate hydrolases"/>
    <property type="match status" value="1"/>
</dbReference>
<dbReference type="GO" id="GO:0051782">
    <property type="term" value="P:negative regulation of cell division"/>
    <property type="evidence" value="ECO:0007669"/>
    <property type="project" value="TreeGrafter"/>
</dbReference>
<dbReference type="Proteomes" id="UP000229641">
    <property type="component" value="Unassembled WGS sequence"/>
</dbReference>
<dbReference type="InterPro" id="IPR025669">
    <property type="entry name" value="AAA_dom"/>
</dbReference>
<dbReference type="Pfam" id="PF13614">
    <property type="entry name" value="AAA_31"/>
    <property type="match status" value="1"/>
</dbReference>
<dbReference type="EMBL" id="PCWA01000007">
    <property type="protein sequence ID" value="PIQ89996.1"/>
    <property type="molecule type" value="Genomic_DNA"/>
</dbReference>
<dbReference type="GO" id="GO:0005524">
    <property type="term" value="F:ATP binding"/>
    <property type="evidence" value="ECO:0007669"/>
    <property type="project" value="TreeGrafter"/>
</dbReference>
<accession>A0A2H0M032</accession>